<organism evidence="2 3">
    <name type="scientific">Platanthera zijinensis</name>
    <dbReference type="NCBI Taxonomy" id="2320716"/>
    <lineage>
        <taxon>Eukaryota</taxon>
        <taxon>Viridiplantae</taxon>
        <taxon>Streptophyta</taxon>
        <taxon>Embryophyta</taxon>
        <taxon>Tracheophyta</taxon>
        <taxon>Spermatophyta</taxon>
        <taxon>Magnoliopsida</taxon>
        <taxon>Liliopsida</taxon>
        <taxon>Asparagales</taxon>
        <taxon>Orchidaceae</taxon>
        <taxon>Orchidoideae</taxon>
        <taxon>Orchideae</taxon>
        <taxon>Orchidinae</taxon>
        <taxon>Platanthera</taxon>
    </lineage>
</organism>
<feature type="region of interest" description="Disordered" evidence="1">
    <location>
        <begin position="109"/>
        <end position="129"/>
    </location>
</feature>
<dbReference type="Proteomes" id="UP001418222">
    <property type="component" value="Unassembled WGS sequence"/>
</dbReference>
<proteinExistence type="predicted"/>
<gene>
    <name evidence="2" type="ORF">KSP39_PZI010646</name>
</gene>
<evidence type="ECO:0000313" key="3">
    <source>
        <dbReference type="Proteomes" id="UP001418222"/>
    </source>
</evidence>
<keyword evidence="3" id="KW-1185">Reference proteome</keyword>
<comment type="caution">
    <text evidence="2">The sequence shown here is derived from an EMBL/GenBank/DDBJ whole genome shotgun (WGS) entry which is preliminary data.</text>
</comment>
<name>A0AAP0BI82_9ASPA</name>
<sequence length="433" mass="48868">MNETISGQSFTYLNDLATRQQEIWQTIKTRQAESTTLQQLSEQTSKEVYLLRQELATWLKIYSPTHRGGSLSKNWAAVQHPNSTYSYGYENRQYQRNYYSHTQQTNYSSFQQKSASEHARASYQPHSSNTSFYATPTSCVNQTSVGCPISGYVNQTDYWNGGSYSLPSSNNVPTTSFYEVVNPCYYGTGTSNSYGAVISQSSYGSAAPSSSTMMNDLSEKIETFEQKFRHILDVFEHRMTNNCQRFMDIISEQKRISLPINVEEHIPSFDKDLEQITEPPLQMEDDFVLPRSLAKIKSNYNVVLGSLAPVVLASSENTILPPSEELMQHHPNSNGIMGSLAHVTQVGRPHDDKFIRGHVSTWRIQVFDPGGCTVSKHSAQVEPPINQIQDTSFLLICFRRVIWVFDPGGIKRRGRRLNGNGRNVTVVSHVANN</sequence>
<accession>A0AAP0BI82</accession>
<reference evidence="2 3" key="1">
    <citation type="journal article" date="2022" name="Nat. Plants">
        <title>Genomes of leafy and leafless Platanthera orchids illuminate the evolution of mycoheterotrophy.</title>
        <authorList>
            <person name="Li M.H."/>
            <person name="Liu K.W."/>
            <person name="Li Z."/>
            <person name="Lu H.C."/>
            <person name="Ye Q.L."/>
            <person name="Zhang D."/>
            <person name="Wang J.Y."/>
            <person name="Li Y.F."/>
            <person name="Zhong Z.M."/>
            <person name="Liu X."/>
            <person name="Yu X."/>
            <person name="Liu D.K."/>
            <person name="Tu X.D."/>
            <person name="Liu B."/>
            <person name="Hao Y."/>
            <person name="Liao X.Y."/>
            <person name="Jiang Y.T."/>
            <person name="Sun W.H."/>
            <person name="Chen J."/>
            <person name="Chen Y.Q."/>
            <person name="Ai Y."/>
            <person name="Zhai J.W."/>
            <person name="Wu S.S."/>
            <person name="Zhou Z."/>
            <person name="Hsiao Y.Y."/>
            <person name="Wu W.L."/>
            <person name="Chen Y.Y."/>
            <person name="Lin Y.F."/>
            <person name="Hsu J.L."/>
            <person name="Li C.Y."/>
            <person name="Wang Z.W."/>
            <person name="Zhao X."/>
            <person name="Zhong W.Y."/>
            <person name="Ma X.K."/>
            <person name="Ma L."/>
            <person name="Huang J."/>
            <person name="Chen G.Z."/>
            <person name="Huang M.Z."/>
            <person name="Huang L."/>
            <person name="Peng D.H."/>
            <person name="Luo Y.B."/>
            <person name="Zou S.Q."/>
            <person name="Chen S.P."/>
            <person name="Lan S."/>
            <person name="Tsai W.C."/>
            <person name="Van de Peer Y."/>
            <person name="Liu Z.J."/>
        </authorList>
    </citation>
    <scope>NUCLEOTIDE SEQUENCE [LARGE SCALE GENOMIC DNA]</scope>
    <source>
        <strain evidence="2">Lor287</strain>
    </source>
</reference>
<dbReference type="AlphaFoldDB" id="A0AAP0BI82"/>
<evidence type="ECO:0000313" key="2">
    <source>
        <dbReference type="EMBL" id="KAK8940707.1"/>
    </source>
</evidence>
<protein>
    <submittedName>
        <fullName evidence="2">Uncharacterized protein</fullName>
    </submittedName>
</protein>
<evidence type="ECO:0000256" key="1">
    <source>
        <dbReference type="SAM" id="MobiDB-lite"/>
    </source>
</evidence>
<dbReference type="EMBL" id="JBBWWQ010000008">
    <property type="protein sequence ID" value="KAK8940707.1"/>
    <property type="molecule type" value="Genomic_DNA"/>
</dbReference>